<dbReference type="InterPro" id="IPR032675">
    <property type="entry name" value="LRR_dom_sf"/>
</dbReference>
<evidence type="ECO:0000313" key="2">
    <source>
        <dbReference type="Proteomes" id="UP000594260"/>
    </source>
</evidence>
<dbReference type="OrthoDB" id="63112at2759"/>
<proteinExistence type="predicted"/>
<dbReference type="Gene3D" id="3.80.10.10">
    <property type="entry name" value="Ribonuclease Inhibitor"/>
    <property type="match status" value="1"/>
</dbReference>
<sequence>MKDKSLRFFHRAELLEQNDLRSLCIRRLATILVQKGFTHIGQDRRRGVRVPSLQREFYKITASTFNCIKPPQSEEVGLKNDQRAVLTLSCLPSVLAEDLLEACVALVAPKGILRYGHIADVLASGRLVRLSLWDVETSAKDLSAIARKTCGNLQELEVDGVAVRGRRPESVLRAFHSFERLIEANVRTLKCVNIGLALNDLLMLSGLRRLENLTLNFDCAYHLNQLIIRNKNREYIWPRLRSFRYGDFFSAPTKRFVCHLLQKCPLLSHVDTNIADSLQHLHANEFLAGGSQLSKRYPRIEKAVLGSFIYATEDMGARIRGASVLSVQIAASALIHLRDLDLYLDSHDAILVLGEFIQLERLRLMWVNKEEEGTFTRSLETLLTEVGCQLKELCVHSFVNVDVHEISSLCPYLDSLGIIECRTQYGPQVRLCSFEQLQRFRFIPPRCYPAQQASLDLLNILYGSEGLEKFIVEFKEAEDELTKLVDEIVKINPLSKLFMAGLYFSQASADQAIDGLFKLISSWKNLRYLTLGDPEILQIVKESCPNLKVRHEYLYVGL</sequence>
<organism evidence="1 2">
    <name type="scientific">Varroa destructor</name>
    <name type="common">Honeybee mite</name>
    <dbReference type="NCBI Taxonomy" id="109461"/>
    <lineage>
        <taxon>Eukaryota</taxon>
        <taxon>Metazoa</taxon>
        <taxon>Ecdysozoa</taxon>
        <taxon>Arthropoda</taxon>
        <taxon>Chelicerata</taxon>
        <taxon>Arachnida</taxon>
        <taxon>Acari</taxon>
        <taxon>Parasitiformes</taxon>
        <taxon>Mesostigmata</taxon>
        <taxon>Gamasina</taxon>
        <taxon>Dermanyssoidea</taxon>
        <taxon>Varroidae</taxon>
        <taxon>Varroa</taxon>
    </lineage>
</organism>
<evidence type="ECO:0000313" key="1">
    <source>
        <dbReference type="EnsemblMetazoa" id="XP_022668042"/>
    </source>
</evidence>
<name>A0A7M7KK09_VARDE</name>
<reference evidence="1" key="1">
    <citation type="submission" date="2021-01" db="UniProtKB">
        <authorList>
            <consortium name="EnsemblMetazoa"/>
        </authorList>
    </citation>
    <scope>IDENTIFICATION</scope>
</reference>
<dbReference type="KEGG" id="vde:111253207"/>
<accession>A0A7M7KK09</accession>
<dbReference type="OMA" id="QCRTVAN"/>
<dbReference type="EnsemblMetazoa" id="XM_022812308">
    <property type="protein sequence ID" value="XP_022668043"/>
    <property type="gene ID" value="LOC111253207"/>
</dbReference>
<dbReference type="GeneID" id="111253207"/>
<protein>
    <submittedName>
        <fullName evidence="1">Uncharacterized protein</fullName>
    </submittedName>
</protein>
<dbReference type="AlphaFoldDB" id="A0A7M7KK09"/>
<keyword evidence="2" id="KW-1185">Reference proteome</keyword>
<dbReference type="RefSeq" id="XP_022668043.1">
    <property type="nucleotide sequence ID" value="XM_022812308.1"/>
</dbReference>
<dbReference type="Proteomes" id="UP000594260">
    <property type="component" value="Unplaced"/>
</dbReference>
<dbReference type="InParanoid" id="A0A7M7KK09"/>
<dbReference type="SUPFAM" id="SSF52047">
    <property type="entry name" value="RNI-like"/>
    <property type="match status" value="1"/>
</dbReference>
<dbReference type="EnsemblMetazoa" id="XM_022812307">
    <property type="protein sequence ID" value="XP_022668042"/>
    <property type="gene ID" value="LOC111253207"/>
</dbReference>
<dbReference type="RefSeq" id="XP_022668042.1">
    <property type="nucleotide sequence ID" value="XM_022812307.1"/>
</dbReference>